<evidence type="ECO:0000313" key="2">
    <source>
        <dbReference type="Proteomes" id="UP001367508"/>
    </source>
</evidence>
<dbReference type="AlphaFoldDB" id="A0AAN9PQF7"/>
<keyword evidence="2" id="KW-1185">Reference proteome</keyword>
<comment type="caution">
    <text evidence="1">The sequence shown here is derived from an EMBL/GenBank/DDBJ whole genome shotgun (WGS) entry which is preliminary data.</text>
</comment>
<proteinExistence type="predicted"/>
<protein>
    <submittedName>
        <fullName evidence="1">Uncharacterized protein</fullName>
    </submittedName>
</protein>
<dbReference type="Proteomes" id="UP001367508">
    <property type="component" value="Unassembled WGS sequence"/>
</dbReference>
<name>A0AAN9PQF7_CANGL</name>
<dbReference type="EMBL" id="JAYMYQ010000011">
    <property type="protein sequence ID" value="KAK7305958.1"/>
    <property type="molecule type" value="Genomic_DNA"/>
</dbReference>
<sequence length="185" mass="21112">MISLRTSLGKLVITYCSVDTRLGSNSSILLIIIRTKWFAGNDFPNPQLLQQIDVFCFGNMSKKIQNCEKRKFLDSIMQEKSHELMLTKHEENLATIQGSFLFSDLGIILPHYHSDYERMKQILLSVILPGEYVVNFDANIVLRLNVCRALANPDVRESASFGYSSPCLRNLNAKRKKKSPCLLRI</sequence>
<gene>
    <name evidence="1" type="ORF">VNO77_43871</name>
</gene>
<evidence type="ECO:0000313" key="1">
    <source>
        <dbReference type="EMBL" id="KAK7305958.1"/>
    </source>
</evidence>
<reference evidence="1 2" key="1">
    <citation type="submission" date="2024-01" db="EMBL/GenBank/DDBJ databases">
        <title>The genomes of 5 underutilized Papilionoideae crops provide insights into root nodulation and disease resistanc.</title>
        <authorList>
            <person name="Jiang F."/>
        </authorList>
    </citation>
    <scope>NUCLEOTIDE SEQUENCE [LARGE SCALE GENOMIC DNA]</scope>
    <source>
        <strain evidence="1">LVBAO_FW01</strain>
        <tissue evidence="1">Leaves</tissue>
    </source>
</reference>
<accession>A0AAN9PQF7</accession>
<organism evidence="1 2">
    <name type="scientific">Canavalia gladiata</name>
    <name type="common">Sword bean</name>
    <name type="synonym">Dolichos gladiatus</name>
    <dbReference type="NCBI Taxonomy" id="3824"/>
    <lineage>
        <taxon>Eukaryota</taxon>
        <taxon>Viridiplantae</taxon>
        <taxon>Streptophyta</taxon>
        <taxon>Embryophyta</taxon>
        <taxon>Tracheophyta</taxon>
        <taxon>Spermatophyta</taxon>
        <taxon>Magnoliopsida</taxon>
        <taxon>eudicotyledons</taxon>
        <taxon>Gunneridae</taxon>
        <taxon>Pentapetalae</taxon>
        <taxon>rosids</taxon>
        <taxon>fabids</taxon>
        <taxon>Fabales</taxon>
        <taxon>Fabaceae</taxon>
        <taxon>Papilionoideae</taxon>
        <taxon>50 kb inversion clade</taxon>
        <taxon>NPAAA clade</taxon>
        <taxon>indigoferoid/millettioid clade</taxon>
        <taxon>Phaseoleae</taxon>
        <taxon>Canavalia</taxon>
    </lineage>
</organism>